<evidence type="ECO:0000313" key="8">
    <source>
        <dbReference type="EMBL" id="OXS79915.1"/>
    </source>
</evidence>
<dbReference type="EC" id="4.3.1.18" evidence="6"/>
<keyword evidence="11" id="KW-1185">Reference proteome</keyword>
<dbReference type="SUPFAM" id="SSF53686">
    <property type="entry name" value="Tryptophan synthase beta subunit-like PLP-dependent enzymes"/>
    <property type="match status" value="1"/>
</dbReference>
<evidence type="ECO:0000256" key="2">
    <source>
        <dbReference type="ARBA" id="ARBA00022898"/>
    </source>
</evidence>
<dbReference type="InterPro" id="IPR050147">
    <property type="entry name" value="Ser/Thr_Dehydratase"/>
</dbReference>
<dbReference type="HAMAP" id="MF_01030">
    <property type="entry name" value="D_Ser_dehydrat"/>
    <property type="match status" value="1"/>
</dbReference>
<dbReference type="RefSeq" id="WP_045850468.1">
    <property type="nucleotide sequence ID" value="NZ_FTLX01000001.1"/>
</dbReference>
<evidence type="ECO:0000313" key="9">
    <source>
        <dbReference type="EMBL" id="SIP87457.1"/>
    </source>
</evidence>
<dbReference type="EMBL" id="FTLX01000001">
    <property type="protein sequence ID" value="SIP87457.1"/>
    <property type="molecule type" value="Genomic_DNA"/>
</dbReference>
<evidence type="ECO:0000256" key="4">
    <source>
        <dbReference type="ARBA" id="ARBA00050422"/>
    </source>
</evidence>
<dbReference type="Gene3D" id="3.40.50.1100">
    <property type="match status" value="2"/>
</dbReference>
<dbReference type="Proteomes" id="UP000215545">
    <property type="component" value="Unassembled WGS sequence"/>
</dbReference>
<dbReference type="PROSITE" id="PS00165">
    <property type="entry name" value="DEHYDRATASE_SER_THR"/>
    <property type="match status" value="1"/>
</dbReference>
<feature type="modified residue" description="N6-(pyridoxal phosphate)lysine" evidence="6">
    <location>
        <position position="119"/>
    </location>
</feature>
<dbReference type="OrthoDB" id="9780546at2"/>
<name>A0A1N6N5W3_9BACI</name>
<dbReference type="FunFam" id="3.40.50.1100:FF:000018">
    <property type="entry name" value="D-serine dehydratase"/>
    <property type="match status" value="1"/>
</dbReference>
<dbReference type="InterPro" id="IPR011780">
    <property type="entry name" value="D_Ser_am_lyase"/>
</dbReference>
<dbReference type="GO" id="GO:0008721">
    <property type="term" value="F:D-serine ammonia-lyase activity"/>
    <property type="evidence" value="ECO:0007669"/>
    <property type="project" value="UniProtKB-EC"/>
</dbReference>
<dbReference type="InterPro" id="IPR001926">
    <property type="entry name" value="TrpB-like_PALP"/>
</dbReference>
<dbReference type="PANTHER" id="PTHR48078">
    <property type="entry name" value="THREONINE DEHYDRATASE, MITOCHONDRIAL-RELATED"/>
    <property type="match status" value="1"/>
</dbReference>
<evidence type="ECO:0000256" key="1">
    <source>
        <dbReference type="ARBA" id="ARBA00001933"/>
    </source>
</evidence>
<dbReference type="Pfam" id="PF00291">
    <property type="entry name" value="PALP"/>
    <property type="match status" value="1"/>
</dbReference>
<comment type="cofactor">
    <cofactor evidence="1 6">
        <name>pyridoxal 5'-phosphate</name>
        <dbReference type="ChEBI" id="CHEBI:597326"/>
    </cofactor>
</comment>
<evidence type="ECO:0000313" key="11">
    <source>
        <dbReference type="Proteomes" id="UP000215545"/>
    </source>
</evidence>
<dbReference type="GO" id="GO:0030170">
    <property type="term" value="F:pyridoxal phosphate binding"/>
    <property type="evidence" value="ECO:0007669"/>
    <property type="project" value="InterPro"/>
</dbReference>
<feature type="domain" description="Tryptophan synthase beta chain-like PALP" evidence="7">
    <location>
        <begin position="91"/>
        <end position="402"/>
    </location>
</feature>
<dbReference type="Proteomes" id="UP000186385">
    <property type="component" value="Unassembled WGS sequence"/>
</dbReference>
<dbReference type="GO" id="GO:0009097">
    <property type="term" value="P:isoleucine biosynthetic process"/>
    <property type="evidence" value="ECO:0007669"/>
    <property type="project" value="TreeGrafter"/>
</dbReference>
<dbReference type="STRING" id="1017273.SAMN05443094_1016"/>
<dbReference type="PANTHER" id="PTHR48078:SF9">
    <property type="entry name" value="D-SERINE DEHYDRATASE"/>
    <property type="match status" value="1"/>
</dbReference>
<dbReference type="GO" id="GO:0036088">
    <property type="term" value="P:D-serine catabolic process"/>
    <property type="evidence" value="ECO:0007669"/>
    <property type="project" value="TreeGrafter"/>
</dbReference>
<evidence type="ECO:0000256" key="5">
    <source>
        <dbReference type="ARBA" id="ARBA00061269"/>
    </source>
</evidence>
<keyword evidence="2 6" id="KW-0663">Pyridoxal phosphate</keyword>
<dbReference type="NCBIfam" id="NF002823">
    <property type="entry name" value="PRK02991.1"/>
    <property type="match status" value="1"/>
</dbReference>
<reference evidence="8" key="3">
    <citation type="submission" date="2017-03" db="EMBL/GenBank/DDBJ databases">
        <authorList>
            <person name="Dastager S.G."/>
            <person name="Neurgaonkar P.S."/>
            <person name="Dharne M.S."/>
        </authorList>
    </citation>
    <scope>NUCLEOTIDE SEQUENCE</scope>
    <source>
        <strain evidence="8">DSM 25145</strain>
    </source>
</reference>
<accession>A0A1N6N5W3</accession>
<evidence type="ECO:0000259" key="7">
    <source>
        <dbReference type="Pfam" id="PF00291"/>
    </source>
</evidence>
<reference evidence="9 10" key="1">
    <citation type="submission" date="2017-01" db="EMBL/GenBank/DDBJ databases">
        <authorList>
            <person name="Mah S.A."/>
            <person name="Swanson W.J."/>
            <person name="Moy G.W."/>
            <person name="Vacquier V.D."/>
        </authorList>
    </citation>
    <scope>NUCLEOTIDE SEQUENCE [LARGE SCALE GENOMIC DNA]</scope>
    <source>
        <strain evidence="9 10">NIO-1016</strain>
    </source>
</reference>
<evidence type="ECO:0000256" key="3">
    <source>
        <dbReference type="ARBA" id="ARBA00023239"/>
    </source>
</evidence>
<dbReference type="NCBIfam" id="TIGR02035">
    <property type="entry name" value="D_Ser_am_lyase"/>
    <property type="match status" value="1"/>
</dbReference>
<evidence type="ECO:0000313" key="10">
    <source>
        <dbReference type="Proteomes" id="UP000186385"/>
    </source>
</evidence>
<keyword evidence="3 6" id="KW-0456">Lyase</keyword>
<dbReference type="GO" id="GO:0016836">
    <property type="term" value="F:hydro-lyase activity"/>
    <property type="evidence" value="ECO:0007669"/>
    <property type="project" value="UniProtKB-UniRule"/>
</dbReference>
<dbReference type="InterPro" id="IPR036052">
    <property type="entry name" value="TrpB-like_PALP_sf"/>
</dbReference>
<dbReference type="InterPro" id="IPR000634">
    <property type="entry name" value="Ser/Thr_deHydtase_PyrdxlP-BS"/>
</dbReference>
<dbReference type="CDD" id="cd06447">
    <property type="entry name" value="D-Ser-dehyd"/>
    <property type="match status" value="1"/>
</dbReference>
<comment type="catalytic activity">
    <reaction evidence="4 6">
        <text>D-serine = pyruvate + NH4(+)</text>
        <dbReference type="Rhea" id="RHEA:13977"/>
        <dbReference type="ChEBI" id="CHEBI:15361"/>
        <dbReference type="ChEBI" id="CHEBI:28938"/>
        <dbReference type="ChEBI" id="CHEBI:35247"/>
        <dbReference type="EC" id="4.3.1.18"/>
    </reaction>
</comment>
<dbReference type="EMBL" id="MWSK01000001">
    <property type="protein sequence ID" value="OXS79915.1"/>
    <property type="molecule type" value="Genomic_DNA"/>
</dbReference>
<comment type="similarity">
    <text evidence="5 6">Belongs to the serine/threonine dehydratase family. DsdA subfamily.</text>
</comment>
<gene>
    <name evidence="6" type="primary">dsdA</name>
    <name evidence="8" type="ORF">B1B05_00025</name>
    <name evidence="9" type="ORF">SAMN05443094_1016</name>
</gene>
<organism evidence="9 10">
    <name type="scientific">Domibacillus enclensis</name>
    <dbReference type="NCBI Taxonomy" id="1017273"/>
    <lineage>
        <taxon>Bacteria</taxon>
        <taxon>Bacillati</taxon>
        <taxon>Bacillota</taxon>
        <taxon>Bacilli</taxon>
        <taxon>Bacillales</taxon>
        <taxon>Bacillaceae</taxon>
        <taxon>Domibacillus</taxon>
    </lineage>
</organism>
<sequence length="448" mass="49288">MKEEIHIQSLKEAHPELDMLIRMEEMLWLNLRLEAFQKAITSAPLSKENVEAAEERLQRFAPYIAKAFPETKTSNGLIESPLVSIPAMKHSLERLSGQQIPGELLLKCDSHLPISGSIKARGGIYEVLKHAEQLAIQNGLLTEQDDYSVLDEERFRAFFSNYSIAVGSTGNLGLSIGIMSAKLGFHVTVHMSADAKVWKKELLRSKKVTVVEYESDYSEAVEKGRLQAEKDPACYFIDDENSHDLFLGYAVAASRLKKQLDALNTPVDEQHPLFVYLPCGVGGGPGGVAFGLKLLFGDHVHCFFAEPTHSPCMLLGLMTGLHDRISVQEIGIDNLTAADGLAVGRPSGFVGKTIEPFLSGVYTVSDERLFELLKELADTEDLYLEPSALAGMYGPVHLVKAGRGYLLKHQLTEKMSNGTHIVWGTGGSMVPHDVMNAYYKQGASQTRG</sequence>
<protein>
    <recommendedName>
        <fullName evidence="6">Probable D-serine dehydratase</fullName>
        <ecNumber evidence="6">4.3.1.18</ecNumber>
    </recommendedName>
    <alternativeName>
        <fullName evidence="6">D-serine deaminase</fullName>
        <shortName evidence="6">DSD</shortName>
    </alternativeName>
</protein>
<proteinExistence type="inferred from homology"/>
<dbReference type="AlphaFoldDB" id="A0A1N6N5W3"/>
<evidence type="ECO:0000256" key="6">
    <source>
        <dbReference type="HAMAP-Rule" id="MF_01030"/>
    </source>
</evidence>
<reference evidence="11" key="2">
    <citation type="submission" date="2017-03" db="EMBL/GenBank/DDBJ databases">
        <title>Bacillus sp. V-88(T) DSM27956, whole genome shotgun sequencing project.</title>
        <authorList>
            <person name="Dastager S.G."/>
            <person name="Neurgaonkar P.S."/>
            <person name="Dharne M.S."/>
        </authorList>
    </citation>
    <scope>NUCLEOTIDE SEQUENCE [LARGE SCALE GENOMIC DNA]</scope>
    <source>
        <strain evidence="11">DSM 25145</strain>
    </source>
</reference>